<dbReference type="Pfam" id="PF20335">
    <property type="entry name" value="DUF6630"/>
    <property type="match status" value="1"/>
</dbReference>
<evidence type="ECO:0000313" key="2">
    <source>
        <dbReference type="EMBL" id="OYO13635.1"/>
    </source>
</evidence>
<dbReference type="RefSeq" id="WP_094405725.1">
    <property type="nucleotide sequence ID" value="NZ_NMVO01000013.1"/>
</dbReference>
<organism evidence="2 3">
    <name type="scientific">Enemella evansiae</name>
    <dbReference type="NCBI Taxonomy" id="2016499"/>
    <lineage>
        <taxon>Bacteria</taxon>
        <taxon>Bacillati</taxon>
        <taxon>Actinomycetota</taxon>
        <taxon>Actinomycetes</taxon>
        <taxon>Propionibacteriales</taxon>
        <taxon>Propionibacteriaceae</taxon>
        <taxon>Enemella</taxon>
    </lineage>
</organism>
<evidence type="ECO:0000259" key="1">
    <source>
        <dbReference type="Pfam" id="PF20335"/>
    </source>
</evidence>
<sequence length="165" mass="17912">MADEEESWCTWTELVTDNAEARSAVRQSVDDPQGFFTAHEDELAGGRGIEDVEELTDVIAVVEALREAGELAYFDWNEPADEVVGKLARLPRVAQSGVDLEPLADSEDALEEVAAQVNELLRPTGVVIVVLDEDSDAFPLVAIPVDRADRVVALGQRLGSDVRVP</sequence>
<dbReference type="Proteomes" id="UP000215896">
    <property type="component" value="Unassembled WGS sequence"/>
</dbReference>
<dbReference type="InterPro" id="IPR046582">
    <property type="entry name" value="DUF6630"/>
</dbReference>
<dbReference type="OrthoDB" id="4323369at2"/>
<accession>A0A255GCQ4</accession>
<dbReference type="AlphaFoldDB" id="A0A255GCQ4"/>
<reference evidence="2 3" key="1">
    <citation type="submission" date="2017-07" db="EMBL/GenBank/DDBJ databases">
        <title>Draft whole genome sequences of clinical Proprionibacteriaceae strains.</title>
        <authorList>
            <person name="Bernier A.-M."/>
            <person name="Bernard K."/>
            <person name="Domingo M.-C."/>
        </authorList>
    </citation>
    <scope>NUCLEOTIDE SEQUENCE [LARGE SCALE GENOMIC DNA]</scope>
    <source>
        <strain evidence="2 3">NML 030167</strain>
    </source>
</reference>
<feature type="domain" description="DUF6630" evidence="1">
    <location>
        <begin position="8"/>
        <end position="164"/>
    </location>
</feature>
<keyword evidence="3" id="KW-1185">Reference proteome</keyword>
<protein>
    <recommendedName>
        <fullName evidence="1">DUF6630 domain-containing protein</fullName>
    </recommendedName>
</protein>
<name>A0A255GCQ4_9ACTN</name>
<dbReference type="EMBL" id="NMVO01000013">
    <property type="protein sequence ID" value="OYO13635.1"/>
    <property type="molecule type" value="Genomic_DNA"/>
</dbReference>
<comment type="caution">
    <text evidence="2">The sequence shown here is derived from an EMBL/GenBank/DDBJ whole genome shotgun (WGS) entry which is preliminary data.</text>
</comment>
<evidence type="ECO:0000313" key="3">
    <source>
        <dbReference type="Proteomes" id="UP000215896"/>
    </source>
</evidence>
<gene>
    <name evidence="2" type="ORF">CGZ94_11800</name>
</gene>
<proteinExistence type="predicted"/>